<dbReference type="RefSeq" id="XP_014148813.1">
    <property type="nucleotide sequence ID" value="XM_014293338.1"/>
</dbReference>
<proteinExistence type="predicted"/>
<feature type="transmembrane region" description="Helical" evidence="1">
    <location>
        <begin position="34"/>
        <end position="59"/>
    </location>
</feature>
<keyword evidence="1" id="KW-1133">Transmembrane helix</keyword>
<reference evidence="2 3" key="1">
    <citation type="submission" date="2011-02" db="EMBL/GenBank/DDBJ databases">
        <title>The Genome Sequence of Sphaeroforma arctica JP610.</title>
        <authorList>
            <consortium name="The Broad Institute Genome Sequencing Platform"/>
            <person name="Russ C."/>
            <person name="Cuomo C."/>
            <person name="Young S.K."/>
            <person name="Zeng Q."/>
            <person name="Gargeya S."/>
            <person name="Alvarado L."/>
            <person name="Berlin A."/>
            <person name="Chapman S.B."/>
            <person name="Chen Z."/>
            <person name="Freedman E."/>
            <person name="Gellesch M."/>
            <person name="Goldberg J."/>
            <person name="Griggs A."/>
            <person name="Gujja S."/>
            <person name="Heilman E."/>
            <person name="Heiman D."/>
            <person name="Howarth C."/>
            <person name="Mehta T."/>
            <person name="Neiman D."/>
            <person name="Pearson M."/>
            <person name="Roberts A."/>
            <person name="Saif S."/>
            <person name="Shea T."/>
            <person name="Shenoy N."/>
            <person name="Sisk P."/>
            <person name="Stolte C."/>
            <person name="Sykes S."/>
            <person name="White J."/>
            <person name="Yandava C."/>
            <person name="Burger G."/>
            <person name="Gray M.W."/>
            <person name="Holland P.W.H."/>
            <person name="King N."/>
            <person name="Lang F.B.F."/>
            <person name="Roger A.J."/>
            <person name="Ruiz-Trillo I."/>
            <person name="Haas B."/>
            <person name="Nusbaum C."/>
            <person name="Birren B."/>
        </authorList>
    </citation>
    <scope>NUCLEOTIDE SEQUENCE [LARGE SCALE GENOMIC DNA]</scope>
    <source>
        <strain evidence="2 3">JP610</strain>
    </source>
</reference>
<evidence type="ECO:0000256" key="1">
    <source>
        <dbReference type="SAM" id="Phobius"/>
    </source>
</evidence>
<keyword evidence="3" id="KW-1185">Reference proteome</keyword>
<dbReference type="GeneID" id="25913058"/>
<name>A0A0L0FEK6_9EUKA</name>
<evidence type="ECO:0000313" key="2">
    <source>
        <dbReference type="EMBL" id="KNC74911.1"/>
    </source>
</evidence>
<keyword evidence="1" id="KW-0472">Membrane</keyword>
<accession>A0A0L0FEK6</accession>
<sequence length="215" mass="23830">MGRSSMNAELTTTDLLARQAELKVKAKKHQIATIGWSVATVGTAVLFWPLAVLAFPVAVGELNGARKLKVKGRKVKEELKKRRLADGSYSNGSATETPDRYFAYRGMIDEPYNQTNRQRDSYSVLPRYPTTTSFAPSDRDAVAYVPYAYSSADPPKYSDISNYASSSYGGYSSDETYNYLQQTYNHHASEVLANDLASSSQAGYARTEYSSNRHS</sequence>
<dbReference type="Proteomes" id="UP000054560">
    <property type="component" value="Unassembled WGS sequence"/>
</dbReference>
<evidence type="ECO:0000313" key="3">
    <source>
        <dbReference type="Proteomes" id="UP000054560"/>
    </source>
</evidence>
<keyword evidence="1" id="KW-0812">Transmembrane</keyword>
<gene>
    <name evidence="2" type="ORF">SARC_12554</name>
</gene>
<organism evidence="2 3">
    <name type="scientific">Sphaeroforma arctica JP610</name>
    <dbReference type="NCBI Taxonomy" id="667725"/>
    <lineage>
        <taxon>Eukaryota</taxon>
        <taxon>Ichthyosporea</taxon>
        <taxon>Ichthyophonida</taxon>
        <taxon>Sphaeroforma</taxon>
    </lineage>
</organism>
<protein>
    <submittedName>
        <fullName evidence="2">Uncharacterized protein</fullName>
    </submittedName>
</protein>
<dbReference type="EMBL" id="KQ243987">
    <property type="protein sequence ID" value="KNC74911.1"/>
    <property type="molecule type" value="Genomic_DNA"/>
</dbReference>
<dbReference type="AlphaFoldDB" id="A0A0L0FEK6"/>